<name>A0ABU6UKU1_9FABA</name>
<dbReference type="EMBL" id="JASCZI010121245">
    <property type="protein sequence ID" value="MED6160781.1"/>
    <property type="molecule type" value="Genomic_DNA"/>
</dbReference>
<proteinExistence type="predicted"/>
<dbReference type="Proteomes" id="UP001341840">
    <property type="component" value="Unassembled WGS sequence"/>
</dbReference>
<evidence type="ECO:0000313" key="2">
    <source>
        <dbReference type="Proteomes" id="UP001341840"/>
    </source>
</evidence>
<accession>A0ABU6UKU1</accession>
<sequence>MGRFVEEVLQTLFPELEKSGAIYYTRELFLRYRESLKRCVRVKILDRLDREDSCMYISRSIEGQRGNGMSFTTLVPEPSNAAACAWSRLGFHAFISSRCLSGWMWM</sequence>
<evidence type="ECO:0000313" key="1">
    <source>
        <dbReference type="EMBL" id="MED6160781.1"/>
    </source>
</evidence>
<reference evidence="1 2" key="1">
    <citation type="journal article" date="2023" name="Plants (Basel)">
        <title>Bridging the Gap: Combining Genomics and Transcriptomics Approaches to Understand Stylosanthes scabra, an Orphan Legume from the Brazilian Caatinga.</title>
        <authorList>
            <person name="Ferreira-Neto J.R.C."/>
            <person name="da Silva M.D."/>
            <person name="Binneck E."/>
            <person name="de Melo N.F."/>
            <person name="da Silva R.H."/>
            <person name="de Melo A.L.T.M."/>
            <person name="Pandolfi V."/>
            <person name="Bustamante F.O."/>
            <person name="Brasileiro-Vidal A.C."/>
            <person name="Benko-Iseppon A.M."/>
        </authorList>
    </citation>
    <scope>NUCLEOTIDE SEQUENCE [LARGE SCALE GENOMIC DNA]</scope>
    <source>
        <tissue evidence="1">Leaves</tissue>
    </source>
</reference>
<organism evidence="1 2">
    <name type="scientific">Stylosanthes scabra</name>
    <dbReference type="NCBI Taxonomy" id="79078"/>
    <lineage>
        <taxon>Eukaryota</taxon>
        <taxon>Viridiplantae</taxon>
        <taxon>Streptophyta</taxon>
        <taxon>Embryophyta</taxon>
        <taxon>Tracheophyta</taxon>
        <taxon>Spermatophyta</taxon>
        <taxon>Magnoliopsida</taxon>
        <taxon>eudicotyledons</taxon>
        <taxon>Gunneridae</taxon>
        <taxon>Pentapetalae</taxon>
        <taxon>rosids</taxon>
        <taxon>fabids</taxon>
        <taxon>Fabales</taxon>
        <taxon>Fabaceae</taxon>
        <taxon>Papilionoideae</taxon>
        <taxon>50 kb inversion clade</taxon>
        <taxon>dalbergioids sensu lato</taxon>
        <taxon>Dalbergieae</taxon>
        <taxon>Pterocarpus clade</taxon>
        <taxon>Stylosanthes</taxon>
    </lineage>
</organism>
<protein>
    <submittedName>
        <fullName evidence="1">Uncharacterized protein</fullName>
    </submittedName>
</protein>
<comment type="caution">
    <text evidence="1">The sequence shown here is derived from an EMBL/GenBank/DDBJ whole genome shotgun (WGS) entry which is preliminary data.</text>
</comment>
<keyword evidence="2" id="KW-1185">Reference proteome</keyword>
<gene>
    <name evidence="1" type="ORF">PIB30_054516</name>
</gene>